<dbReference type="Proteomes" id="UP001162992">
    <property type="component" value="Chromosome 11"/>
</dbReference>
<reference evidence="2" key="1">
    <citation type="journal article" date="2024" name="Proc. Natl. Acad. Sci. U.S.A.">
        <title>Extraordinary preservation of gene collinearity over three hundred million years revealed in homosporous lycophytes.</title>
        <authorList>
            <person name="Li C."/>
            <person name="Wickell D."/>
            <person name="Kuo L.Y."/>
            <person name="Chen X."/>
            <person name="Nie B."/>
            <person name="Liao X."/>
            <person name="Peng D."/>
            <person name="Ji J."/>
            <person name="Jenkins J."/>
            <person name="Williams M."/>
            <person name="Shu S."/>
            <person name="Plott C."/>
            <person name="Barry K."/>
            <person name="Rajasekar S."/>
            <person name="Grimwood J."/>
            <person name="Han X."/>
            <person name="Sun S."/>
            <person name="Hou Z."/>
            <person name="He W."/>
            <person name="Dai G."/>
            <person name="Sun C."/>
            <person name="Schmutz J."/>
            <person name="Leebens-Mack J.H."/>
            <person name="Li F.W."/>
            <person name="Wang L."/>
        </authorList>
    </citation>
    <scope>NUCLEOTIDE SEQUENCE [LARGE SCALE GENOMIC DNA]</scope>
    <source>
        <strain evidence="2">cv. PW_Plant_1</strain>
    </source>
</reference>
<sequence>MGNCVGLRDCKSTPDRLKGFHHMLNLLFDDRPSTTPARTNRQTAQRPSIHTGQVPMLHEPMEDVKLHYEMGEELGRGQFGLIRLCKSKLTGERFACKSIAKARLCSRRDVDNVRREIAIMKQLKGHPNIVELKAVYEDPTAVHLVMELCEGGELFEKIDKKKPYSEKDAAEICKSLMEAVQYCHSRGIIHRDLKPENILLMSKTCPSQIKVADFGLAVNVRPGMIAGDQKISGIAGSAYYIAPEVLKGKYSTEVDVWSSGVILYILLCGLPPFWDTTEEGIFEAIRHSRLDLDSDPWPKVSSAAKDLIQGMLCPDIKKRFTTETILSHKWIVKHTQTSKSDQSSSLQQYSLLSHTSPCFNTSLSASYSIVSEESTLANLSRNDLSLPSSLGASYIRSTVGKKQLVAIASQEGCKSEDREHSRASDEGGLLSEAWTSFMRLLEHILHELSGACVSKVHKDMPLISTTISQLQTRRGFKCTLLEATNLKETAIVGLGKENFLLVLDRENDRVDWKYVEEKDVNRLLRLSCSSTIRVQAQPQSAC</sequence>
<organism evidence="1 2">
    <name type="scientific">Diphasiastrum complanatum</name>
    <name type="common">Issler's clubmoss</name>
    <name type="synonym">Lycopodium complanatum</name>
    <dbReference type="NCBI Taxonomy" id="34168"/>
    <lineage>
        <taxon>Eukaryota</taxon>
        <taxon>Viridiplantae</taxon>
        <taxon>Streptophyta</taxon>
        <taxon>Embryophyta</taxon>
        <taxon>Tracheophyta</taxon>
        <taxon>Lycopodiopsida</taxon>
        <taxon>Lycopodiales</taxon>
        <taxon>Lycopodiaceae</taxon>
        <taxon>Lycopodioideae</taxon>
        <taxon>Diphasiastrum</taxon>
    </lineage>
</organism>
<gene>
    <name evidence="1" type="ORF">O6H91_11G003000</name>
</gene>
<comment type="caution">
    <text evidence="1">The sequence shown here is derived from an EMBL/GenBank/DDBJ whole genome shotgun (WGS) entry which is preliminary data.</text>
</comment>
<evidence type="ECO:0000313" key="2">
    <source>
        <dbReference type="Proteomes" id="UP001162992"/>
    </source>
</evidence>
<accession>A0ACC2C5V8</accession>
<protein>
    <submittedName>
        <fullName evidence="1">Uncharacterized protein</fullName>
    </submittedName>
</protein>
<name>A0ACC2C5V8_DIPCM</name>
<proteinExistence type="predicted"/>
<evidence type="ECO:0000313" key="1">
    <source>
        <dbReference type="EMBL" id="KAJ7537352.1"/>
    </source>
</evidence>
<dbReference type="EMBL" id="CM055102">
    <property type="protein sequence ID" value="KAJ7537352.1"/>
    <property type="molecule type" value="Genomic_DNA"/>
</dbReference>
<keyword evidence="2" id="KW-1185">Reference proteome</keyword>